<protein>
    <submittedName>
        <fullName evidence="2">AAA family ATPase</fullName>
    </submittedName>
</protein>
<dbReference type="Pfam" id="PF13173">
    <property type="entry name" value="AAA_14"/>
    <property type="match status" value="1"/>
</dbReference>
<reference evidence="3" key="1">
    <citation type="journal article" date="2019" name="Int. J. Syst. Evol. Microbiol.">
        <title>The Global Catalogue of Microorganisms (GCM) 10K type strain sequencing project: providing services to taxonomists for standard genome sequencing and annotation.</title>
        <authorList>
            <consortium name="The Broad Institute Genomics Platform"/>
            <consortium name="The Broad Institute Genome Sequencing Center for Infectious Disease"/>
            <person name="Wu L."/>
            <person name="Ma J."/>
        </authorList>
    </citation>
    <scope>NUCLEOTIDE SEQUENCE [LARGE SCALE GENOMIC DNA]</scope>
    <source>
        <strain evidence="3">CGMCC 4.7357</strain>
    </source>
</reference>
<gene>
    <name evidence="2" type="ORF">ACFO3G_04520</name>
</gene>
<dbReference type="RefSeq" id="WP_380078384.1">
    <property type="nucleotide sequence ID" value="NZ_JBHSGO010000145.1"/>
</dbReference>
<dbReference type="PANTHER" id="PTHR42990">
    <property type="entry name" value="ATPASE"/>
    <property type="match status" value="1"/>
</dbReference>
<dbReference type="SUPFAM" id="SSF52540">
    <property type="entry name" value="P-loop containing nucleoside triphosphate hydrolases"/>
    <property type="match status" value="1"/>
</dbReference>
<proteinExistence type="predicted"/>
<evidence type="ECO:0000313" key="2">
    <source>
        <dbReference type="EMBL" id="MFC4665870.1"/>
    </source>
</evidence>
<dbReference type="InterPro" id="IPR027417">
    <property type="entry name" value="P-loop_NTPase"/>
</dbReference>
<feature type="domain" description="AAA" evidence="1">
    <location>
        <begin position="31"/>
        <end position="156"/>
    </location>
</feature>
<dbReference type="InterPro" id="IPR041682">
    <property type="entry name" value="AAA_14"/>
</dbReference>
<evidence type="ECO:0000259" key="1">
    <source>
        <dbReference type="Pfam" id="PF13173"/>
    </source>
</evidence>
<dbReference type="EMBL" id="JBHSGO010000145">
    <property type="protein sequence ID" value="MFC4665870.1"/>
    <property type="molecule type" value="Genomic_DNA"/>
</dbReference>
<dbReference type="PANTHER" id="PTHR42990:SF1">
    <property type="entry name" value="AAA+ ATPASE DOMAIN-CONTAINING PROTEIN"/>
    <property type="match status" value="1"/>
</dbReference>
<dbReference type="InterPro" id="IPR036390">
    <property type="entry name" value="WH_DNA-bd_sf"/>
</dbReference>
<dbReference type="Gene3D" id="3.40.50.300">
    <property type="entry name" value="P-loop containing nucleotide triphosphate hydrolases"/>
    <property type="match status" value="1"/>
</dbReference>
<organism evidence="2 3">
    <name type="scientific">Falsiporphyromonas endometrii</name>
    <dbReference type="NCBI Taxonomy" id="1387297"/>
    <lineage>
        <taxon>Bacteria</taxon>
        <taxon>Pseudomonadati</taxon>
        <taxon>Bacteroidota</taxon>
        <taxon>Bacteroidia</taxon>
        <taxon>Bacteroidales</taxon>
        <taxon>Porphyromonadaceae</taxon>
        <taxon>Falsiporphyromonas</taxon>
    </lineage>
</organism>
<evidence type="ECO:0000313" key="3">
    <source>
        <dbReference type="Proteomes" id="UP001596020"/>
    </source>
</evidence>
<comment type="caution">
    <text evidence="2">The sequence shown here is derived from an EMBL/GenBank/DDBJ whole genome shotgun (WGS) entry which is preliminary data.</text>
</comment>
<accession>A0ABV9K7G4</accession>
<dbReference type="Proteomes" id="UP001596020">
    <property type="component" value="Unassembled WGS sequence"/>
</dbReference>
<dbReference type="SUPFAM" id="SSF46785">
    <property type="entry name" value="Winged helix' DNA-binding domain"/>
    <property type="match status" value="1"/>
</dbReference>
<sequence length="400" mass="46565">MDQIHRIHEHLLGRQPSSVRRGLMDQINHNQRLIAIQGARGVGKTSFLLDYARDYSVAHGKDKSLYINLNQLCFTEKNIVDFAQEFVNEGGKLLLLDQVYKYPDWSTELSKCYELFPELKIIFTGSSVMCIGEDNEPLSRQCASYKLNGFSLREFLNLKCGMSLPVINIEDILKNHQEIAEIITRDMHPMSWMPDYLKYGYYPFFLEQHNFSENLLKSINMMLEVDVLLIKQIDQRCLHKLRKLLYILSQDAPDRPNVSQLAKSIDTSRATVSNYLQYLADAQMISLLKKPEDDEKKKPGEYYLHNTNLSYVLNPRDLDKPSVERLKDIYATYFLSQVKARYQVDMDNKAKSRFFVDGKYHFAVEPVWDRRHTSSRYVAAGNIEIGSKNVIPLWMFGLLY</sequence>
<keyword evidence="3" id="KW-1185">Reference proteome</keyword>
<name>A0ABV9K7G4_9PORP</name>